<accession>A0A1Y1XY84</accession>
<name>A0A1Y1XY84_9FUNG</name>
<dbReference type="Proteomes" id="UP000193498">
    <property type="component" value="Unassembled WGS sequence"/>
</dbReference>
<dbReference type="PANTHER" id="PTHR31389:SF4">
    <property type="entry name" value="LD39211P"/>
    <property type="match status" value="1"/>
</dbReference>
<dbReference type="InParanoid" id="A0A1Y1XY84"/>
<comment type="caution">
    <text evidence="1">The sequence shown here is derived from an EMBL/GenBank/DDBJ whole genome shotgun (WGS) entry which is preliminary data.</text>
</comment>
<evidence type="ECO:0000313" key="2">
    <source>
        <dbReference type="Proteomes" id="UP000193498"/>
    </source>
</evidence>
<gene>
    <name evidence="1" type="ORF">K493DRAFT_380241</name>
</gene>
<dbReference type="OrthoDB" id="5954868at2759"/>
<evidence type="ECO:0000313" key="1">
    <source>
        <dbReference type="EMBL" id="ORX90699.1"/>
    </source>
</evidence>
<sequence>MTKKPMYSGYLPFHSTDDPYSMEKELLYKGGHPPNRSSRLRWVMLIMTVALLGAVALRLSSPAVNNPPVEFTIVTAASKNHFCPLQGFLYSLKDSLKLLPAYMRPRVLVYDLGLGNSHHTAIRNMMAEGMLDELHTFNYSSYPSFWDVTVNRGEYAWKIGIIREVTQRYPGVVLWMDSGNRAFPRFFVDVVEHVQSHGFYSPLSSGNVRQWMHPGMPQYYNDDIEKYAEERNCNGAFVAVDSKNQAVMASIVNPWFGCALDKKCIAPDGSSRLNHRQDQAALTYLTLTSPYRCSYERLTGLLMHQDGDCERLIEAHWRRKQM</sequence>
<dbReference type="EMBL" id="MCFE01000366">
    <property type="protein sequence ID" value="ORX90699.1"/>
    <property type="molecule type" value="Genomic_DNA"/>
</dbReference>
<protein>
    <submittedName>
        <fullName evidence="1">Uncharacterized protein</fullName>
    </submittedName>
</protein>
<keyword evidence="2" id="KW-1185">Reference proteome</keyword>
<dbReference type="AlphaFoldDB" id="A0A1Y1XY84"/>
<dbReference type="PANTHER" id="PTHR31389">
    <property type="entry name" value="LD39211P"/>
    <property type="match status" value="1"/>
</dbReference>
<organism evidence="1 2">
    <name type="scientific">Basidiobolus meristosporus CBS 931.73</name>
    <dbReference type="NCBI Taxonomy" id="1314790"/>
    <lineage>
        <taxon>Eukaryota</taxon>
        <taxon>Fungi</taxon>
        <taxon>Fungi incertae sedis</taxon>
        <taxon>Zoopagomycota</taxon>
        <taxon>Entomophthoromycotina</taxon>
        <taxon>Basidiobolomycetes</taxon>
        <taxon>Basidiobolales</taxon>
        <taxon>Basidiobolaceae</taxon>
        <taxon>Basidiobolus</taxon>
    </lineage>
</organism>
<proteinExistence type="predicted"/>
<reference evidence="1 2" key="1">
    <citation type="submission" date="2016-07" db="EMBL/GenBank/DDBJ databases">
        <title>Pervasive Adenine N6-methylation of Active Genes in Fungi.</title>
        <authorList>
            <consortium name="DOE Joint Genome Institute"/>
            <person name="Mondo S.J."/>
            <person name="Dannebaum R.O."/>
            <person name="Kuo R.C."/>
            <person name="Labutti K."/>
            <person name="Haridas S."/>
            <person name="Kuo A."/>
            <person name="Salamov A."/>
            <person name="Ahrendt S.R."/>
            <person name="Lipzen A."/>
            <person name="Sullivan W."/>
            <person name="Andreopoulos W.B."/>
            <person name="Clum A."/>
            <person name="Lindquist E."/>
            <person name="Daum C."/>
            <person name="Ramamoorthy G.K."/>
            <person name="Gryganskyi A."/>
            <person name="Culley D."/>
            <person name="Magnuson J.K."/>
            <person name="James T.Y."/>
            <person name="O'Malley M.A."/>
            <person name="Stajich J.E."/>
            <person name="Spatafora J.W."/>
            <person name="Visel A."/>
            <person name="Grigoriev I.V."/>
        </authorList>
    </citation>
    <scope>NUCLEOTIDE SEQUENCE [LARGE SCALE GENOMIC DNA]</scope>
    <source>
        <strain evidence="1 2">CBS 931.73</strain>
    </source>
</reference>